<reference evidence="1 2" key="2">
    <citation type="submission" date="2019-01" db="EMBL/GenBank/DDBJ databases">
        <authorList>
            <person name="Li Y."/>
        </authorList>
    </citation>
    <scope>NUCLEOTIDE SEQUENCE [LARGE SCALE GENOMIC DNA]</scope>
    <source>
        <strain evidence="1 2">D19-10-3-21</strain>
    </source>
</reference>
<protein>
    <submittedName>
        <fullName evidence="1">Uncharacterized protein</fullName>
    </submittedName>
</protein>
<dbReference type="Proteomes" id="UP000285295">
    <property type="component" value="Unassembled WGS sequence"/>
</dbReference>
<accession>A0A443KB90</accession>
<dbReference type="AlphaFoldDB" id="A0A443KB90"/>
<gene>
    <name evidence="1" type="ORF">D2T31_09045</name>
</gene>
<dbReference type="RefSeq" id="WP_128237136.1">
    <property type="nucleotide sequence ID" value="NZ_SAUX01000009.1"/>
</dbReference>
<evidence type="ECO:0000313" key="1">
    <source>
        <dbReference type="EMBL" id="RWR30030.1"/>
    </source>
</evidence>
<dbReference type="EMBL" id="SAUX01000009">
    <property type="protein sequence ID" value="RWR30030.1"/>
    <property type="molecule type" value="Genomic_DNA"/>
</dbReference>
<comment type="caution">
    <text evidence="1">The sequence shown here is derived from an EMBL/GenBank/DDBJ whole genome shotgun (WGS) entry which is preliminary data.</text>
</comment>
<sequence length="65" mass="7072">MSFLQAAKYGADFSLPKTTNPVDITRIRCCTAMEGDVAMTSDNPVTRQTCPGHACMMARFARIGD</sequence>
<organism evidence="1 2">
    <name type="scientific">Paenirhodobacter populi</name>
    <dbReference type="NCBI Taxonomy" id="2306993"/>
    <lineage>
        <taxon>Bacteria</taxon>
        <taxon>Pseudomonadati</taxon>
        <taxon>Pseudomonadota</taxon>
        <taxon>Alphaproteobacteria</taxon>
        <taxon>Rhodobacterales</taxon>
        <taxon>Rhodobacter group</taxon>
        <taxon>Paenirhodobacter</taxon>
    </lineage>
</organism>
<name>A0A443KB90_9RHOB</name>
<proteinExistence type="predicted"/>
<evidence type="ECO:0000313" key="2">
    <source>
        <dbReference type="Proteomes" id="UP000285295"/>
    </source>
</evidence>
<reference evidence="1 2" key="1">
    <citation type="submission" date="2019-01" db="EMBL/GenBank/DDBJ databases">
        <title>Sinorhodobacter populi sp. nov. isolated from the symptomatic bark tissue of Populus euramericana canker.</title>
        <authorList>
            <person name="Xu G."/>
        </authorList>
    </citation>
    <scope>NUCLEOTIDE SEQUENCE [LARGE SCALE GENOMIC DNA]</scope>
    <source>
        <strain evidence="1 2">D19-10-3-21</strain>
    </source>
</reference>